<protein>
    <submittedName>
        <fullName evidence="2">Uncharacterized protein</fullName>
    </submittedName>
</protein>
<sequence>MAHTLPLRAPLDDNGLPHHEPAPAPVPPPAPALVTETEAGLGGRDYRITPQGMTEIFARLTPYLPPYLKAVQHHPHYLRFEFAPFTGREPEPCAPAVRRDPKLAHGADDEAERALRNAAVGILEDLYDQARGKWKNAAYVADLKQVVGDAVTRWQTYERELKALESASGYLRTPQASTEWMSALSRLVDAQERALAAASAFDDRACEIARVHDTHLYADLGHDAALEQAGYPEAKHWHIASADTYATSWGPGVPLTEQVRRLIKDQDTHVAKVARLAGTAG</sequence>
<evidence type="ECO:0000313" key="2">
    <source>
        <dbReference type="EMBL" id="MCX4231763.1"/>
    </source>
</evidence>
<feature type="compositionally biased region" description="Pro residues" evidence="1">
    <location>
        <begin position="22"/>
        <end position="31"/>
    </location>
</feature>
<accession>A0ABT3V0E1</accession>
<evidence type="ECO:0000313" key="3">
    <source>
        <dbReference type="Proteomes" id="UP001165590"/>
    </source>
</evidence>
<comment type="caution">
    <text evidence="2">The sequence shown here is derived from an EMBL/GenBank/DDBJ whole genome shotgun (WGS) entry which is preliminary data.</text>
</comment>
<dbReference type="Proteomes" id="UP001165590">
    <property type="component" value="Unassembled WGS sequence"/>
</dbReference>
<proteinExistence type="predicted"/>
<organism evidence="2 3">
    <name type="scientific">Streptomyces ortus</name>
    <dbReference type="NCBI Taxonomy" id="2867268"/>
    <lineage>
        <taxon>Bacteria</taxon>
        <taxon>Bacillati</taxon>
        <taxon>Actinomycetota</taxon>
        <taxon>Actinomycetes</taxon>
        <taxon>Kitasatosporales</taxon>
        <taxon>Streptomycetaceae</taxon>
        <taxon>Streptomyces</taxon>
    </lineage>
</organism>
<evidence type="ECO:0000256" key="1">
    <source>
        <dbReference type="SAM" id="MobiDB-lite"/>
    </source>
</evidence>
<feature type="region of interest" description="Disordered" evidence="1">
    <location>
        <begin position="1"/>
        <end position="35"/>
    </location>
</feature>
<keyword evidence="3" id="KW-1185">Reference proteome</keyword>
<name>A0ABT3V0E1_9ACTN</name>
<dbReference type="EMBL" id="JAIFZO010000002">
    <property type="protein sequence ID" value="MCX4231763.1"/>
    <property type="molecule type" value="Genomic_DNA"/>
</dbReference>
<dbReference type="RefSeq" id="WP_267024883.1">
    <property type="nucleotide sequence ID" value="NZ_JAIFZO010000002.1"/>
</dbReference>
<reference evidence="2" key="1">
    <citation type="journal article" date="2022" name="bioRxiv">
        <title>Discovery and biosynthetic assessment of Streptomyces ortus sp nov. isolated from a deep-sea sponge.</title>
        <authorList>
            <person name="Williams S.E."/>
        </authorList>
    </citation>
    <scope>NUCLEOTIDE SEQUENCE</scope>
    <source>
        <strain evidence="2">A15ISP2-DRY2</strain>
    </source>
</reference>
<gene>
    <name evidence="2" type="ORF">K3769_03045</name>
</gene>